<sequence length="214" mass="24212">MFKTFDTKRDFPRISASGPLVKTHVELIKTQAPIYQQRLRSYQVKAQLQDLRNLATLWDGYFSDSINRALSSGERCLLALAEFDKVVTTEGYRMNDEKAQILIGIRTNCDLLTSITSTMNDNCMELSQDVIPSLRGCDQFLEFRVFLSDSINELSSTLFFTQSALTNISASIGPCRRHPQDQKGEVMFFAVLVFGGSFIFMCLLTIITKFKSSL</sequence>
<dbReference type="Proteomes" id="UP001338582">
    <property type="component" value="Chromosome 6"/>
</dbReference>
<reference evidence="2 3" key="1">
    <citation type="submission" date="2023-10" db="EMBL/GenBank/DDBJ databases">
        <title>Draft Genome Sequence of Candida saopaulonensis from a very Premature Infant with Sepsis.</title>
        <authorList>
            <person name="Ning Y."/>
            <person name="Dai R."/>
            <person name="Xiao M."/>
            <person name="Xu Y."/>
            <person name="Yan Q."/>
            <person name="Zhang L."/>
        </authorList>
    </citation>
    <scope>NUCLEOTIDE SEQUENCE [LARGE SCALE GENOMIC DNA]</scope>
    <source>
        <strain evidence="2 3">19XY460</strain>
    </source>
</reference>
<protein>
    <submittedName>
        <fullName evidence="2">Uncharacterized protein</fullName>
    </submittedName>
</protein>
<dbReference type="GeneID" id="88175858"/>
<proteinExistence type="predicted"/>
<evidence type="ECO:0000313" key="3">
    <source>
        <dbReference type="Proteomes" id="UP001338582"/>
    </source>
</evidence>
<gene>
    <name evidence="2" type="ORF">PUMCH_004798</name>
</gene>
<dbReference type="AlphaFoldDB" id="A0AAX4HGC6"/>
<evidence type="ECO:0000313" key="2">
    <source>
        <dbReference type="EMBL" id="WPK27411.1"/>
    </source>
</evidence>
<keyword evidence="1" id="KW-0472">Membrane</keyword>
<organism evidence="2 3">
    <name type="scientific">Australozyma saopauloensis</name>
    <dbReference type="NCBI Taxonomy" id="291208"/>
    <lineage>
        <taxon>Eukaryota</taxon>
        <taxon>Fungi</taxon>
        <taxon>Dikarya</taxon>
        <taxon>Ascomycota</taxon>
        <taxon>Saccharomycotina</taxon>
        <taxon>Pichiomycetes</taxon>
        <taxon>Metschnikowiaceae</taxon>
        <taxon>Australozyma</taxon>
    </lineage>
</organism>
<feature type="transmembrane region" description="Helical" evidence="1">
    <location>
        <begin position="186"/>
        <end position="207"/>
    </location>
</feature>
<accession>A0AAX4HGC6</accession>
<dbReference type="RefSeq" id="XP_062879789.1">
    <property type="nucleotide sequence ID" value="XM_063023719.1"/>
</dbReference>
<keyword evidence="1" id="KW-0812">Transmembrane</keyword>
<dbReference type="EMBL" id="CP138899">
    <property type="protein sequence ID" value="WPK27411.1"/>
    <property type="molecule type" value="Genomic_DNA"/>
</dbReference>
<keyword evidence="3" id="KW-1185">Reference proteome</keyword>
<keyword evidence="1" id="KW-1133">Transmembrane helix</keyword>
<name>A0AAX4HGC6_9ASCO</name>
<evidence type="ECO:0000256" key="1">
    <source>
        <dbReference type="SAM" id="Phobius"/>
    </source>
</evidence>
<dbReference type="KEGG" id="asau:88175858"/>